<evidence type="ECO:0000313" key="6">
    <source>
        <dbReference type="Proteomes" id="UP000297872"/>
    </source>
</evidence>
<name>A0A4Y8VG96_9BACT</name>
<reference evidence="5 6" key="1">
    <citation type="submission" date="2019-02" db="EMBL/GenBank/DDBJ databases">
        <title>Draft Genome Sequence of the Prevotella sp. BCRC 81118, Isolated from Human Feces.</title>
        <authorList>
            <person name="Huang C.-H."/>
        </authorList>
    </citation>
    <scope>NUCLEOTIDE SEQUENCE [LARGE SCALE GENOMIC DNA]</scope>
    <source>
        <strain evidence="5 6">BCRC 81118</strain>
    </source>
</reference>
<dbReference type="PROSITE" id="PS52004">
    <property type="entry name" value="KS3_2"/>
    <property type="match status" value="1"/>
</dbReference>
<dbReference type="RefSeq" id="WP_134843903.1">
    <property type="nucleotide sequence ID" value="NZ_SGVY01000031.1"/>
</dbReference>
<dbReference type="Proteomes" id="UP000297872">
    <property type="component" value="Unassembled WGS sequence"/>
</dbReference>
<dbReference type="InterPro" id="IPR000794">
    <property type="entry name" value="Beta-ketoacyl_synthase"/>
</dbReference>
<protein>
    <submittedName>
        <fullName evidence="5">3-oxoacyl-ACP synthase</fullName>
    </submittedName>
</protein>
<accession>A0A4Y8VG96</accession>
<dbReference type="GeneID" id="302995869"/>
<dbReference type="InterPro" id="IPR014031">
    <property type="entry name" value="Ketoacyl_synth_C"/>
</dbReference>
<evidence type="ECO:0000256" key="3">
    <source>
        <dbReference type="RuleBase" id="RU003694"/>
    </source>
</evidence>
<gene>
    <name evidence="5" type="ORF">EXN75_11330</name>
</gene>
<evidence type="ECO:0000256" key="1">
    <source>
        <dbReference type="ARBA" id="ARBA00008467"/>
    </source>
</evidence>
<evidence type="ECO:0000256" key="2">
    <source>
        <dbReference type="ARBA" id="ARBA00022679"/>
    </source>
</evidence>
<evidence type="ECO:0000313" key="5">
    <source>
        <dbReference type="EMBL" id="TFH78363.1"/>
    </source>
</evidence>
<comment type="caution">
    <text evidence="5">The sequence shown here is derived from an EMBL/GenBank/DDBJ whole genome shotgun (WGS) entry which is preliminary data.</text>
</comment>
<dbReference type="GO" id="GO:0006633">
    <property type="term" value="P:fatty acid biosynthetic process"/>
    <property type="evidence" value="ECO:0007669"/>
    <property type="project" value="TreeGrafter"/>
</dbReference>
<proteinExistence type="inferred from homology"/>
<dbReference type="EMBL" id="SGVY01000031">
    <property type="protein sequence ID" value="TFH78363.1"/>
    <property type="molecule type" value="Genomic_DNA"/>
</dbReference>
<dbReference type="InterPro" id="IPR014030">
    <property type="entry name" value="Ketoacyl_synth_N"/>
</dbReference>
<dbReference type="Gene3D" id="3.40.47.10">
    <property type="match status" value="2"/>
</dbReference>
<dbReference type="InterPro" id="IPR016039">
    <property type="entry name" value="Thiolase-like"/>
</dbReference>
<dbReference type="GO" id="GO:0004315">
    <property type="term" value="F:3-oxoacyl-[acyl-carrier-protein] synthase activity"/>
    <property type="evidence" value="ECO:0007669"/>
    <property type="project" value="TreeGrafter"/>
</dbReference>
<evidence type="ECO:0000259" key="4">
    <source>
        <dbReference type="PROSITE" id="PS52004"/>
    </source>
</evidence>
<dbReference type="PANTHER" id="PTHR11712:SF336">
    <property type="entry name" value="3-OXOACYL-[ACYL-CARRIER-PROTEIN] SYNTHASE, MITOCHONDRIAL"/>
    <property type="match status" value="1"/>
</dbReference>
<dbReference type="Pfam" id="PF02801">
    <property type="entry name" value="Ketoacyl-synt_C"/>
    <property type="match status" value="1"/>
</dbReference>
<dbReference type="OrthoDB" id="9808669at2"/>
<organism evidence="5 6">
    <name type="scientific">Segatella hominis</name>
    <dbReference type="NCBI Taxonomy" id="2518605"/>
    <lineage>
        <taxon>Bacteria</taxon>
        <taxon>Pseudomonadati</taxon>
        <taxon>Bacteroidota</taxon>
        <taxon>Bacteroidia</taxon>
        <taxon>Bacteroidales</taxon>
        <taxon>Prevotellaceae</taxon>
        <taxon>Segatella</taxon>
    </lineage>
</organism>
<dbReference type="PANTHER" id="PTHR11712">
    <property type="entry name" value="POLYKETIDE SYNTHASE-RELATED"/>
    <property type="match status" value="1"/>
</dbReference>
<keyword evidence="2 3" id="KW-0808">Transferase</keyword>
<dbReference type="Pfam" id="PF00109">
    <property type="entry name" value="ketoacyl-synt"/>
    <property type="match status" value="1"/>
</dbReference>
<keyword evidence="6" id="KW-1185">Reference proteome</keyword>
<sequence length="584" mass="65071">MAYIIADNIISPLGETSEENYLSVKAGRSGIRAYEPGTCNIPEGFYASLLFEDFETLALRSAQKAIANAQLELKGKRTAFILSSTKGNIEENISLADSEQRIASQLGIDSKPIVVCNACISGLSALILGNRLIDSGLYDAAIVCGCDTPRQFILSGFQSLKALSPEPCRPFDMERMGLNLGEAAATLILSKNPIQGNSWRMGDGFIRNDAFHISTPSKTADGLYLSLQRTLESFTKEISSTCKQIDLKEHLAFINAHGTATLFNDQMESVAIGRAGLSDLPANAYKSFWGHTMGAAGILETIISMKAIDDDTILGTRGFSELGVSGKMNICAENRPTDKKGFIKMLSGFGGCNATIWAAQKPERENIALSQIEQQNREFTTTHTIRITPEEVILDQRKLWEGKKELGEQEGQEHHSLLTTLYKQMIGNYPKFYKMDGLSRLGFVASEILLNAEKGDTDVERREEEGERLLEERAIIFFNHSSSIASDRNYKESINDKNNYFPSPSIFVYTLPNIVTGEIAIRNHFHGETSFFILPDKDERMMEEILQASCRDAQSKSFLTGWIDYEDERHFEADLKIKKMRNYK</sequence>
<feature type="domain" description="Ketosynthase family 3 (KS3)" evidence="4">
    <location>
        <begin position="1"/>
        <end position="360"/>
    </location>
</feature>
<dbReference type="SUPFAM" id="SSF53901">
    <property type="entry name" value="Thiolase-like"/>
    <property type="match status" value="1"/>
</dbReference>
<comment type="similarity">
    <text evidence="1 3">Belongs to the thiolase-like superfamily. Beta-ketoacyl-ACP synthases family.</text>
</comment>
<dbReference type="AlphaFoldDB" id="A0A4Y8VG96"/>
<dbReference type="InterPro" id="IPR020841">
    <property type="entry name" value="PKS_Beta-ketoAc_synthase_dom"/>
</dbReference>